<dbReference type="PATRIC" id="fig|632772.20.peg.7871"/>
<dbReference type="SUPFAM" id="SSF53098">
    <property type="entry name" value="Ribonuclease H-like"/>
    <property type="match status" value="1"/>
</dbReference>
<name>C1BCQ8_RHOOB</name>
<dbReference type="InterPro" id="IPR001584">
    <property type="entry name" value="Integrase_cat-core"/>
</dbReference>
<geneLocation type="plasmid" evidence="2 3">
    <name>pROB01</name>
</geneLocation>
<gene>
    <name evidence="2" type="ordered locus">ROP_pROB01-01530</name>
</gene>
<organism evidence="2 3">
    <name type="scientific">Rhodococcus opacus (strain B4)</name>
    <dbReference type="NCBI Taxonomy" id="632772"/>
    <lineage>
        <taxon>Bacteria</taxon>
        <taxon>Bacillati</taxon>
        <taxon>Actinomycetota</taxon>
        <taxon>Actinomycetes</taxon>
        <taxon>Mycobacteriales</taxon>
        <taxon>Nocardiaceae</taxon>
        <taxon>Rhodococcus</taxon>
    </lineage>
</organism>
<evidence type="ECO:0000259" key="1">
    <source>
        <dbReference type="Pfam" id="PF13683"/>
    </source>
</evidence>
<accession>C1BCQ8</accession>
<evidence type="ECO:0000313" key="2">
    <source>
        <dbReference type="EMBL" id="BAH55652.1"/>
    </source>
</evidence>
<dbReference type="GO" id="GO:0015074">
    <property type="term" value="P:DNA integration"/>
    <property type="evidence" value="ECO:0007669"/>
    <property type="project" value="InterPro"/>
</dbReference>
<sequence>MLQEAGIVGSIGSVGDALDNGLMESAIGLYKTELLGRHPILKGRAELERETAAWVHWYNNSRLSALDYLTPVEYEDRYHQQTTSSEVA</sequence>
<dbReference type="AlphaFoldDB" id="C1BCQ8"/>
<dbReference type="KEGG" id="rop:ROP_pROB01-01530"/>
<feature type="domain" description="Integrase catalytic" evidence="1">
    <location>
        <begin position="10"/>
        <end position="71"/>
    </location>
</feature>
<keyword evidence="2" id="KW-0614">Plasmid</keyword>
<dbReference type="HOGENOM" id="CLU_027402_41_11_11"/>
<dbReference type="EMBL" id="AP011116">
    <property type="protein sequence ID" value="BAH55652.1"/>
    <property type="molecule type" value="Genomic_DNA"/>
</dbReference>
<dbReference type="Pfam" id="PF13683">
    <property type="entry name" value="rve_3"/>
    <property type="match status" value="1"/>
</dbReference>
<protein>
    <submittedName>
        <fullName evidence="2">Putative transposase</fullName>
    </submittedName>
</protein>
<dbReference type="InterPro" id="IPR012337">
    <property type="entry name" value="RNaseH-like_sf"/>
</dbReference>
<reference evidence="2 3" key="1">
    <citation type="submission" date="2009-03" db="EMBL/GenBank/DDBJ databases">
        <title>Comparison of the complete genome sequences of Rhodococcus erythropolis PR4 and Rhodococcus opacus B4.</title>
        <authorList>
            <person name="Takarada H."/>
            <person name="Sekine M."/>
            <person name="Hosoyama A."/>
            <person name="Yamada R."/>
            <person name="Fujisawa T."/>
            <person name="Omata S."/>
            <person name="Shimizu A."/>
            <person name="Tsukatani N."/>
            <person name="Tanikawa S."/>
            <person name="Fujita N."/>
            <person name="Harayama S."/>
        </authorList>
    </citation>
    <scope>NUCLEOTIDE SEQUENCE [LARGE SCALE GENOMIC DNA]</scope>
    <source>
        <strain evidence="2 3">B4</strain>
        <plasmid evidence="2 3">pROB01</plasmid>
    </source>
</reference>
<proteinExistence type="predicted"/>
<dbReference type="GO" id="GO:0003676">
    <property type="term" value="F:nucleic acid binding"/>
    <property type="evidence" value="ECO:0007669"/>
    <property type="project" value="InterPro"/>
</dbReference>
<dbReference type="InterPro" id="IPR036397">
    <property type="entry name" value="RNaseH_sf"/>
</dbReference>
<dbReference type="Proteomes" id="UP000002212">
    <property type="component" value="Plasmid pROB01"/>
</dbReference>
<evidence type="ECO:0000313" key="3">
    <source>
        <dbReference type="Proteomes" id="UP000002212"/>
    </source>
</evidence>
<dbReference type="Gene3D" id="3.30.420.10">
    <property type="entry name" value="Ribonuclease H-like superfamily/Ribonuclease H"/>
    <property type="match status" value="1"/>
</dbReference>